<feature type="region of interest" description="Disordered" evidence="1">
    <location>
        <begin position="77"/>
        <end position="102"/>
    </location>
</feature>
<dbReference type="Proteomes" id="UP000181790">
    <property type="component" value="Unassembled WGS sequence"/>
</dbReference>
<keyword evidence="2" id="KW-0812">Transmembrane</keyword>
<gene>
    <name evidence="3" type="ORF">BLX24_21180</name>
</gene>
<comment type="caution">
    <text evidence="3">The sequence shown here is derived from an EMBL/GenBank/DDBJ whole genome shotgun (WGS) entry which is preliminary data.</text>
</comment>
<evidence type="ECO:0000256" key="1">
    <source>
        <dbReference type="SAM" id="MobiDB-lite"/>
    </source>
</evidence>
<accession>A0A1S2VE91</accession>
<keyword evidence="2" id="KW-0472">Membrane</keyword>
<evidence type="ECO:0000313" key="3">
    <source>
        <dbReference type="EMBL" id="OIN57077.1"/>
    </source>
</evidence>
<feature type="transmembrane region" description="Helical" evidence="2">
    <location>
        <begin position="15"/>
        <end position="35"/>
    </location>
</feature>
<evidence type="ECO:0000256" key="2">
    <source>
        <dbReference type="SAM" id="Phobius"/>
    </source>
</evidence>
<reference evidence="3 4" key="1">
    <citation type="submission" date="2016-10" db="EMBL/GenBank/DDBJ databases">
        <title>Arsenicibacter rosenii gen. nov., sp. nov., an efficient arsenic-methylating bacterium isolated from an arsenic-contaminated paddy soil.</title>
        <authorList>
            <person name="Huang K."/>
        </authorList>
    </citation>
    <scope>NUCLEOTIDE SEQUENCE [LARGE SCALE GENOMIC DNA]</scope>
    <source>
        <strain evidence="3 4">SM-1</strain>
    </source>
</reference>
<evidence type="ECO:0000313" key="4">
    <source>
        <dbReference type="Proteomes" id="UP000181790"/>
    </source>
</evidence>
<organism evidence="3 4">
    <name type="scientific">Arsenicibacter rosenii</name>
    <dbReference type="NCBI Taxonomy" id="1750698"/>
    <lineage>
        <taxon>Bacteria</taxon>
        <taxon>Pseudomonadati</taxon>
        <taxon>Bacteroidota</taxon>
        <taxon>Cytophagia</taxon>
        <taxon>Cytophagales</taxon>
        <taxon>Spirosomataceae</taxon>
        <taxon>Arsenicibacter</taxon>
    </lineage>
</organism>
<dbReference type="AlphaFoldDB" id="A0A1S2VE91"/>
<protein>
    <submittedName>
        <fullName evidence="3">Uncharacterized protein</fullName>
    </submittedName>
</protein>
<dbReference type="OrthoDB" id="962661at2"/>
<dbReference type="RefSeq" id="WP_071505213.1">
    <property type="nucleotide sequence ID" value="NZ_MORL01000015.1"/>
</dbReference>
<proteinExistence type="predicted"/>
<sequence>MNSTISNDYKPSGALVNWVSVWGLIAAIVGFNLYTEYRQDVRTRRTYRAQIEAQNRAIDSLQAARARLNQRLMETKSALNQCQTSRTSPATDNQSTMLPTGY</sequence>
<keyword evidence="4" id="KW-1185">Reference proteome</keyword>
<name>A0A1S2VE91_9BACT</name>
<keyword evidence="2" id="KW-1133">Transmembrane helix</keyword>
<dbReference type="EMBL" id="MORL01000015">
    <property type="protein sequence ID" value="OIN57077.1"/>
    <property type="molecule type" value="Genomic_DNA"/>
</dbReference>